<comment type="cofactor">
    <cofactor evidence="2">
        <name>[4Fe-4S] cluster</name>
        <dbReference type="ChEBI" id="CHEBI:49883"/>
    </cofactor>
</comment>
<keyword evidence="6" id="KW-0479">Metal-binding</keyword>
<keyword evidence="5" id="KW-0500">Molybdenum</keyword>
<dbReference type="Pfam" id="PF00384">
    <property type="entry name" value="Molybdopterin"/>
    <property type="match status" value="1"/>
</dbReference>
<dbReference type="PROSITE" id="PS00551">
    <property type="entry name" value="MOLYBDOPTERIN_PROK_1"/>
    <property type="match status" value="1"/>
</dbReference>
<dbReference type="RefSeq" id="WP_274690766.1">
    <property type="nucleotide sequence ID" value="NZ_JAPMOU010000035.1"/>
</dbReference>
<comment type="cofactor">
    <cofactor evidence="1">
        <name>Mo-bis(molybdopterin guanine dinucleotide)</name>
        <dbReference type="ChEBI" id="CHEBI:60539"/>
    </cofactor>
</comment>
<keyword evidence="4" id="KW-0004">4Fe-4S</keyword>
<dbReference type="InterPro" id="IPR041854">
    <property type="entry name" value="BFD-like_2Fe2S-bd_dom_sf"/>
</dbReference>
<dbReference type="InterPro" id="IPR006657">
    <property type="entry name" value="MoPterin_dinucl-bd_dom"/>
</dbReference>
<keyword evidence="9" id="KW-0411">Iron-sulfur</keyword>
<dbReference type="InterPro" id="IPR041957">
    <property type="entry name" value="CT_Nitrate-R-NapA-like"/>
</dbReference>
<evidence type="ECO:0000256" key="9">
    <source>
        <dbReference type="ARBA" id="ARBA00023014"/>
    </source>
</evidence>
<name>A0ABT5UDJ0_9GAMM</name>
<dbReference type="Gene3D" id="2.20.25.90">
    <property type="entry name" value="ADC-like domains"/>
    <property type="match status" value="1"/>
</dbReference>
<dbReference type="Gene3D" id="1.10.10.1100">
    <property type="entry name" value="BFD-like [2Fe-2S]-binding domain"/>
    <property type="match status" value="1"/>
</dbReference>
<reference evidence="12 13" key="1">
    <citation type="submission" date="2022-11" db="EMBL/GenBank/DDBJ databases">
        <title>Spartinivicinus poritis sp. nov., isolated from scleractinian coral Porites lutea.</title>
        <authorList>
            <person name="Zhang G."/>
            <person name="Cai L."/>
            <person name="Wei Q."/>
        </authorList>
    </citation>
    <scope>NUCLEOTIDE SEQUENCE [LARGE SCALE GENOMIC DNA]</scope>
    <source>
        <strain evidence="12 13">A2-2</strain>
    </source>
</reference>
<dbReference type="PROSITE" id="PS51669">
    <property type="entry name" value="4FE4S_MOW_BIS_MGD"/>
    <property type="match status" value="1"/>
</dbReference>
<evidence type="ECO:0000259" key="11">
    <source>
        <dbReference type="PROSITE" id="PS51669"/>
    </source>
</evidence>
<keyword evidence="8" id="KW-0408">Iron</keyword>
<dbReference type="Pfam" id="PF01568">
    <property type="entry name" value="Molydop_binding"/>
    <property type="match status" value="1"/>
</dbReference>
<keyword evidence="10" id="KW-0534">Nitrate assimilation</keyword>
<dbReference type="SMART" id="SM00926">
    <property type="entry name" value="Molybdop_Fe4S4"/>
    <property type="match status" value="1"/>
</dbReference>
<dbReference type="Pfam" id="PF04879">
    <property type="entry name" value="Molybdop_Fe4S4"/>
    <property type="match status" value="1"/>
</dbReference>
<dbReference type="InterPro" id="IPR006656">
    <property type="entry name" value="Mopterin_OxRdtase"/>
</dbReference>
<accession>A0ABT5UDJ0</accession>
<dbReference type="Pfam" id="PF04324">
    <property type="entry name" value="Fer2_BFD"/>
    <property type="match status" value="1"/>
</dbReference>
<dbReference type="Gene3D" id="2.40.40.20">
    <property type="match status" value="1"/>
</dbReference>
<evidence type="ECO:0000256" key="6">
    <source>
        <dbReference type="ARBA" id="ARBA00022723"/>
    </source>
</evidence>
<dbReference type="CDD" id="cd02791">
    <property type="entry name" value="MopB_CT_Nitrate-R-NapA-like"/>
    <property type="match status" value="1"/>
</dbReference>
<evidence type="ECO:0000256" key="3">
    <source>
        <dbReference type="ARBA" id="ARBA00008747"/>
    </source>
</evidence>
<dbReference type="Gene3D" id="3.40.50.740">
    <property type="match status" value="1"/>
</dbReference>
<dbReference type="SUPFAM" id="SSF53706">
    <property type="entry name" value="Formate dehydrogenase/DMSO reductase, domains 1-3"/>
    <property type="match status" value="1"/>
</dbReference>
<dbReference type="SUPFAM" id="SSF50692">
    <property type="entry name" value="ADC-like"/>
    <property type="match status" value="1"/>
</dbReference>
<evidence type="ECO:0000256" key="5">
    <source>
        <dbReference type="ARBA" id="ARBA00022505"/>
    </source>
</evidence>
<dbReference type="InterPro" id="IPR006963">
    <property type="entry name" value="Mopterin_OxRdtase_4Fe-4S_dom"/>
</dbReference>
<keyword evidence="7" id="KW-0560">Oxidoreductase</keyword>
<proteinExistence type="inferred from homology"/>
<evidence type="ECO:0000313" key="12">
    <source>
        <dbReference type="EMBL" id="MDE1464440.1"/>
    </source>
</evidence>
<dbReference type="PANTHER" id="PTHR43105">
    <property type="entry name" value="RESPIRATORY NITRATE REDUCTASE"/>
    <property type="match status" value="1"/>
</dbReference>
<dbReference type="CDD" id="cd02754">
    <property type="entry name" value="MopB_Nitrate-R-NapA-like"/>
    <property type="match status" value="1"/>
</dbReference>
<evidence type="ECO:0000256" key="1">
    <source>
        <dbReference type="ARBA" id="ARBA00001942"/>
    </source>
</evidence>
<organism evidence="12 13">
    <name type="scientific">Spartinivicinus poritis</name>
    <dbReference type="NCBI Taxonomy" id="2994640"/>
    <lineage>
        <taxon>Bacteria</taxon>
        <taxon>Pseudomonadati</taxon>
        <taxon>Pseudomonadota</taxon>
        <taxon>Gammaproteobacteria</taxon>
        <taxon>Oceanospirillales</taxon>
        <taxon>Zooshikellaceae</taxon>
        <taxon>Spartinivicinus</taxon>
    </lineage>
</organism>
<evidence type="ECO:0000256" key="7">
    <source>
        <dbReference type="ARBA" id="ARBA00023002"/>
    </source>
</evidence>
<evidence type="ECO:0000256" key="8">
    <source>
        <dbReference type="ARBA" id="ARBA00023004"/>
    </source>
</evidence>
<protein>
    <submittedName>
        <fullName evidence="12">Nitrate reductase</fullName>
    </submittedName>
</protein>
<dbReference type="InterPro" id="IPR050123">
    <property type="entry name" value="Prok_molybdopt-oxidoreductase"/>
</dbReference>
<feature type="domain" description="4Fe-4S Mo/W bis-MGD-type" evidence="11">
    <location>
        <begin position="3"/>
        <end position="58"/>
    </location>
</feature>
<comment type="similarity">
    <text evidence="3">Belongs to the prokaryotic molybdopterin-containing oxidoreductase family. NasA/NapA/NarB subfamily.</text>
</comment>
<keyword evidence="13" id="KW-1185">Reference proteome</keyword>
<dbReference type="Proteomes" id="UP001528823">
    <property type="component" value="Unassembled WGS sequence"/>
</dbReference>
<dbReference type="EMBL" id="JAPMOU010000035">
    <property type="protein sequence ID" value="MDE1464440.1"/>
    <property type="molecule type" value="Genomic_DNA"/>
</dbReference>
<evidence type="ECO:0000256" key="4">
    <source>
        <dbReference type="ARBA" id="ARBA00022485"/>
    </source>
</evidence>
<comment type="caution">
    <text evidence="12">The sequence shown here is derived from an EMBL/GenBank/DDBJ whole genome shotgun (WGS) entry which is preliminary data.</text>
</comment>
<dbReference type="InterPro" id="IPR009010">
    <property type="entry name" value="Asp_de-COase-like_dom_sf"/>
</dbReference>
<dbReference type="InterPro" id="IPR027467">
    <property type="entry name" value="MopterinOxRdtase_cofactor_BS"/>
</dbReference>
<sequence>MTNTWVKTTCAFCGVGCGIEARVNNDKVIVRGDKQHPANFGRLCSKGMALGEIVNNKGRLLQPYIEGKTTSWQNAITKIATDFKQVVDHFGSEAIGFYLSGQLLTEDYYVANKLMKGFIGSPNIDTNSRLCMSSSVAAHKRAFGSDTVPGCYEDLEKAELIIIAGANLAWCHPVLYQRIIAAKQQAPNLKIVVIDPRKTITAQTADLHLAIEPGTDVLLFNGLLHYLCQGNKLNNHFIRQYTEGFSLALQAATNEAHDLLFLAKHLAISSDLLTQFYRWFAETDKVVTLYSQGINQSSCGTDKVNSILNCHLAMGKIGKPGCGPFSLTGQPNAMGGREVGGMANSLAAHLEFNNPQHHELLSRFWHTSKLVKQPGLKAVDLFDAVAKGKIKAIWIMGTNPVVSMPNSQHVITALKNCPLVVVSDCMLETDTNQYADILLPATDWGEKSGMVTNSERRISRQRTLVKPAGKAKPDWWIICEVAKQMGFYQAFNYENEADIFKEYAKLTAFENDALGNNSIRDLDLSLLTDLTTQEYHDFTPTQWPAIKNTKQSNNKRFFADGKFYTQTTKAQFITVSYKPPVTKTNSTYPLILNTGRIRDQWHTMTRTSFIPKLCTHISEPYVHLNPLDATTFSIKHDELVQLTSNIGTLITKAKVSEQILSGQVFMPMHWTRMLASSGQVSQLINPNVDPFSGQPESKYTPVTISPWQYNCEAVVVVRKKLILKHFDYWTKQHIKGGYLYRLASKQSPETFYSKLITQLKPDSASSRLAFYDKTEQEFRYGFINGPQLHACVFIAPRLNHFDLAWLNDLLTLNLQPALLHRLIANNKTNSLVNEKILCACKQVSQKIICNTIRQQQLDCTAAVSQATLAGSVCGSCIPEIQILLDTQLLSSNSNSESP</sequence>
<dbReference type="InterPro" id="IPR007419">
    <property type="entry name" value="BFD-like_2Fe2S-bd_dom"/>
</dbReference>
<dbReference type="Gene3D" id="3.40.228.10">
    <property type="entry name" value="Dimethylsulfoxide Reductase, domain 2"/>
    <property type="match status" value="1"/>
</dbReference>
<gene>
    <name evidence="12" type="ORF">ORQ98_20985</name>
</gene>
<dbReference type="PANTHER" id="PTHR43105:SF9">
    <property type="entry name" value="NADPH-FE(3+) OXIDOREDUCTASE SUBUNIT ALPHA"/>
    <property type="match status" value="1"/>
</dbReference>
<evidence type="ECO:0000313" key="13">
    <source>
        <dbReference type="Proteomes" id="UP001528823"/>
    </source>
</evidence>
<evidence type="ECO:0000256" key="2">
    <source>
        <dbReference type="ARBA" id="ARBA00001966"/>
    </source>
</evidence>
<evidence type="ECO:0000256" key="10">
    <source>
        <dbReference type="ARBA" id="ARBA00023063"/>
    </source>
</evidence>